<dbReference type="OrthoDB" id="60822at2759"/>
<keyword evidence="4" id="KW-1185">Reference proteome</keyword>
<keyword evidence="2" id="KW-0732">Signal</keyword>
<accession>A0A4Z2ELA2</accession>
<feature type="region of interest" description="Disordered" evidence="1">
    <location>
        <begin position="30"/>
        <end position="50"/>
    </location>
</feature>
<dbReference type="AlphaFoldDB" id="A0A4Z2ELA2"/>
<feature type="signal peptide" evidence="2">
    <location>
        <begin position="1"/>
        <end position="23"/>
    </location>
</feature>
<sequence>MAEYTQAGLLSALLLFTALTVRDVYLGRSSLHPAGSPGSSPELLPDTGPGYNKVFQEYSRAIGQLYPDIRIEGENHPPTPFNR</sequence>
<protein>
    <submittedName>
        <fullName evidence="3">Selenoprotein T2</fullName>
    </submittedName>
</protein>
<proteinExistence type="predicted"/>
<reference evidence="3 4" key="1">
    <citation type="submission" date="2019-03" db="EMBL/GenBank/DDBJ databases">
        <title>First draft genome of Liparis tanakae, snailfish: a comprehensive survey of snailfish specific genes.</title>
        <authorList>
            <person name="Kim W."/>
            <person name="Song I."/>
            <person name="Jeong J.-H."/>
            <person name="Kim D."/>
            <person name="Kim S."/>
            <person name="Ryu S."/>
            <person name="Song J.Y."/>
            <person name="Lee S.K."/>
        </authorList>
    </citation>
    <scope>NUCLEOTIDE SEQUENCE [LARGE SCALE GENOMIC DNA]</scope>
    <source>
        <tissue evidence="3">Muscle</tissue>
    </source>
</reference>
<name>A0A4Z2ELA2_9TELE</name>
<dbReference type="EMBL" id="SRLO01005764">
    <property type="protein sequence ID" value="TNN29340.1"/>
    <property type="molecule type" value="Genomic_DNA"/>
</dbReference>
<evidence type="ECO:0000256" key="1">
    <source>
        <dbReference type="SAM" id="MobiDB-lite"/>
    </source>
</evidence>
<evidence type="ECO:0000313" key="4">
    <source>
        <dbReference type="Proteomes" id="UP000314294"/>
    </source>
</evidence>
<organism evidence="3 4">
    <name type="scientific">Liparis tanakae</name>
    <name type="common">Tanaka's snailfish</name>
    <dbReference type="NCBI Taxonomy" id="230148"/>
    <lineage>
        <taxon>Eukaryota</taxon>
        <taxon>Metazoa</taxon>
        <taxon>Chordata</taxon>
        <taxon>Craniata</taxon>
        <taxon>Vertebrata</taxon>
        <taxon>Euteleostomi</taxon>
        <taxon>Actinopterygii</taxon>
        <taxon>Neopterygii</taxon>
        <taxon>Teleostei</taxon>
        <taxon>Neoteleostei</taxon>
        <taxon>Acanthomorphata</taxon>
        <taxon>Eupercaria</taxon>
        <taxon>Perciformes</taxon>
        <taxon>Cottioidei</taxon>
        <taxon>Cottales</taxon>
        <taxon>Liparidae</taxon>
        <taxon>Liparis</taxon>
    </lineage>
</organism>
<feature type="chain" id="PRO_5036452753" evidence="2">
    <location>
        <begin position="24"/>
        <end position="83"/>
    </location>
</feature>
<comment type="caution">
    <text evidence="3">The sequence shown here is derived from an EMBL/GenBank/DDBJ whole genome shotgun (WGS) entry which is preliminary data.</text>
</comment>
<evidence type="ECO:0000313" key="3">
    <source>
        <dbReference type="EMBL" id="TNN29340.1"/>
    </source>
</evidence>
<evidence type="ECO:0000256" key="2">
    <source>
        <dbReference type="SAM" id="SignalP"/>
    </source>
</evidence>
<dbReference type="Proteomes" id="UP000314294">
    <property type="component" value="Unassembled WGS sequence"/>
</dbReference>
<gene>
    <name evidence="3" type="primary">selt2_1</name>
    <name evidence="3" type="ORF">EYF80_060513</name>
</gene>